<feature type="compositionally biased region" description="Basic and acidic residues" evidence="1">
    <location>
        <begin position="1"/>
        <end position="16"/>
    </location>
</feature>
<keyword evidence="3" id="KW-1185">Reference proteome</keyword>
<gene>
    <name evidence="2" type="ORF">SAMN04488129_10516</name>
</gene>
<feature type="region of interest" description="Disordered" evidence="1">
    <location>
        <begin position="1"/>
        <end position="59"/>
    </location>
</feature>
<evidence type="ECO:0000256" key="1">
    <source>
        <dbReference type="SAM" id="MobiDB-lite"/>
    </source>
</evidence>
<sequence length="59" mass="6496">MTREDEEPRPGTERTIPDSPRGRLKGSVQGYHEPFEPVGIEDWEALGLEDDTETPGGSA</sequence>
<proteinExistence type="predicted"/>
<dbReference type="OrthoDB" id="963455at2"/>
<evidence type="ECO:0000313" key="3">
    <source>
        <dbReference type="Proteomes" id="UP000198807"/>
    </source>
</evidence>
<dbReference type="EMBL" id="FOBC01000005">
    <property type="protein sequence ID" value="SEK86546.1"/>
    <property type="molecule type" value="Genomic_DNA"/>
</dbReference>
<accession>A0A1H7KJ55</accession>
<dbReference type="RefSeq" id="WP_089711256.1">
    <property type="nucleotide sequence ID" value="NZ_FOBC01000005.1"/>
</dbReference>
<dbReference type="AlphaFoldDB" id="A0A1H7KJ55"/>
<feature type="compositionally biased region" description="Acidic residues" evidence="1">
    <location>
        <begin position="39"/>
        <end position="53"/>
    </location>
</feature>
<reference evidence="3" key="1">
    <citation type="submission" date="2016-10" db="EMBL/GenBank/DDBJ databases">
        <authorList>
            <person name="Varghese N."/>
            <person name="Submissions S."/>
        </authorList>
    </citation>
    <scope>NUCLEOTIDE SEQUENCE [LARGE SCALE GENOMIC DNA]</scope>
    <source>
        <strain evidence="3">CGMCC 1.9150</strain>
    </source>
</reference>
<organism evidence="2 3">
    <name type="scientific">Halomonas daqiaonensis</name>
    <dbReference type="NCBI Taxonomy" id="650850"/>
    <lineage>
        <taxon>Bacteria</taxon>
        <taxon>Pseudomonadati</taxon>
        <taxon>Pseudomonadota</taxon>
        <taxon>Gammaproteobacteria</taxon>
        <taxon>Oceanospirillales</taxon>
        <taxon>Halomonadaceae</taxon>
        <taxon>Halomonas</taxon>
    </lineage>
</organism>
<dbReference type="Proteomes" id="UP000198807">
    <property type="component" value="Unassembled WGS sequence"/>
</dbReference>
<protein>
    <submittedName>
        <fullName evidence="2">Uncharacterized protein</fullName>
    </submittedName>
</protein>
<evidence type="ECO:0000313" key="2">
    <source>
        <dbReference type="EMBL" id="SEK86546.1"/>
    </source>
</evidence>
<dbReference type="STRING" id="650850.SAMN04488129_10516"/>
<name>A0A1H7KJ55_9GAMM</name>